<dbReference type="GO" id="GO:0000785">
    <property type="term" value="C:chromatin"/>
    <property type="evidence" value="ECO:0007669"/>
    <property type="project" value="TreeGrafter"/>
</dbReference>
<feature type="compositionally biased region" description="Acidic residues" evidence="1">
    <location>
        <begin position="1535"/>
        <end position="1547"/>
    </location>
</feature>
<dbReference type="GO" id="GO:0003682">
    <property type="term" value="F:chromatin binding"/>
    <property type="evidence" value="ECO:0007669"/>
    <property type="project" value="TreeGrafter"/>
</dbReference>
<keyword evidence="4" id="KW-1185">Reference proteome</keyword>
<comment type="caution">
    <text evidence="3">The sequence shown here is derived from an EMBL/GenBank/DDBJ whole genome shotgun (WGS) entry which is preliminary data.</text>
</comment>
<feature type="region of interest" description="Disordered" evidence="1">
    <location>
        <begin position="1332"/>
        <end position="1564"/>
    </location>
</feature>
<gene>
    <name evidence="3" type="ORF">KFE25_005902</name>
</gene>
<dbReference type="GO" id="GO:0008278">
    <property type="term" value="C:cohesin complex"/>
    <property type="evidence" value="ECO:0007669"/>
    <property type="project" value="TreeGrafter"/>
</dbReference>
<dbReference type="InterPro" id="IPR011989">
    <property type="entry name" value="ARM-like"/>
</dbReference>
<feature type="compositionally biased region" description="Acidic residues" evidence="1">
    <location>
        <begin position="1485"/>
        <end position="1498"/>
    </location>
</feature>
<dbReference type="PANTHER" id="PTHR11199:SF0">
    <property type="entry name" value="LD34181P-RELATED"/>
    <property type="match status" value="1"/>
</dbReference>
<feature type="compositionally biased region" description="Basic and acidic residues" evidence="1">
    <location>
        <begin position="36"/>
        <end position="68"/>
    </location>
</feature>
<feature type="compositionally biased region" description="Gly residues" evidence="1">
    <location>
        <begin position="808"/>
        <end position="818"/>
    </location>
</feature>
<dbReference type="InterPro" id="IPR056396">
    <property type="entry name" value="HEAT_SCC3-SA"/>
</dbReference>
<dbReference type="Pfam" id="PF24571">
    <property type="entry name" value="HEAT_SCC3-SA"/>
    <property type="match status" value="1"/>
</dbReference>
<reference evidence="3" key="1">
    <citation type="submission" date="2021-05" db="EMBL/GenBank/DDBJ databases">
        <title>The genome of the haptophyte Pavlova lutheri (Diacronema luteri, Pavlovales) - a model for lipid biosynthesis in eukaryotic algae.</title>
        <authorList>
            <person name="Hulatt C.J."/>
            <person name="Posewitz M.C."/>
        </authorList>
    </citation>
    <scope>NUCLEOTIDE SEQUENCE</scope>
    <source>
        <strain evidence="3">NIVA-4/92</strain>
    </source>
</reference>
<dbReference type="Pfam" id="PF21581">
    <property type="entry name" value="SCD"/>
    <property type="match status" value="1"/>
</dbReference>
<dbReference type="SUPFAM" id="SSF48371">
    <property type="entry name" value="ARM repeat"/>
    <property type="match status" value="1"/>
</dbReference>
<feature type="region of interest" description="Disordered" evidence="1">
    <location>
        <begin position="1"/>
        <end position="71"/>
    </location>
</feature>
<feature type="region of interest" description="Disordered" evidence="1">
    <location>
        <begin position="1036"/>
        <end position="1070"/>
    </location>
</feature>
<dbReference type="InterPro" id="IPR016024">
    <property type="entry name" value="ARM-type_fold"/>
</dbReference>
<evidence type="ECO:0000256" key="1">
    <source>
        <dbReference type="SAM" id="MobiDB-lite"/>
    </source>
</evidence>
<feature type="region of interest" description="Disordered" evidence="1">
    <location>
        <begin position="492"/>
        <end position="528"/>
    </location>
</feature>
<dbReference type="InterPro" id="IPR039662">
    <property type="entry name" value="Cohesin_Scc3/SA"/>
</dbReference>
<proteinExistence type="predicted"/>
<dbReference type="OrthoDB" id="498590at2759"/>
<feature type="region of interest" description="Disordered" evidence="1">
    <location>
        <begin position="1169"/>
        <end position="1191"/>
    </location>
</feature>
<dbReference type="InterPro" id="IPR020839">
    <property type="entry name" value="SCD"/>
</dbReference>
<dbReference type="PANTHER" id="PTHR11199">
    <property type="entry name" value="STROMAL ANTIGEN"/>
    <property type="match status" value="1"/>
</dbReference>
<dbReference type="EMBL" id="JAGTXO010000002">
    <property type="protein sequence ID" value="KAG8469447.1"/>
    <property type="molecule type" value="Genomic_DNA"/>
</dbReference>
<dbReference type="PROSITE" id="PS51425">
    <property type="entry name" value="SCD"/>
    <property type="match status" value="1"/>
</dbReference>
<feature type="compositionally biased region" description="Gly residues" evidence="1">
    <location>
        <begin position="492"/>
        <end position="525"/>
    </location>
</feature>
<feature type="compositionally biased region" description="Gly residues" evidence="1">
    <location>
        <begin position="1053"/>
        <end position="1068"/>
    </location>
</feature>
<organism evidence="3 4">
    <name type="scientific">Diacronema lutheri</name>
    <name type="common">Unicellular marine alga</name>
    <name type="synonym">Monochrysis lutheri</name>
    <dbReference type="NCBI Taxonomy" id="2081491"/>
    <lineage>
        <taxon>Eukaryota</taxon>
        <taxon>Haptista</taxon>
        <taxon>Haptophyta</taxon>
        <taxon>Pavlovophyceae</taxon>
        <taxon>Pavlovales</taxon>
        <taxon>Pavlovaceae</taxon>
        <taxon>Diacronema</taxon>
    </lineage>
</organism>
<feature type="domain" description="SCD" evidence="2">
    <location>
        <begin position="340"/>
        <end position="425"/>
    </location>
</feature>
<feature type="compositionally biased region" description="Acidic residues" evidence="1">
    <location>
        <begin position="1465"/>
        <end position="1478"/>
    </location>
</feature>
<feature type="region of interest" description="Disordered" evidence="1">
    <location>
        <begin position="78"/>
        <end position="97"/>
    </location>
</feature>
<evidence type="ECO:0000313" key="4">
    <source>
        <dbReference type="Proteomes" id="UP000751190"/>
    </source>
</evidence>
<name>A0A8J6CC26_DIALT</name>
<dbReference type="InterPro" id="IPR013721">
    <property type="entry name" value="STAG"/>
</dbReference>
<accession>A0A8J6CC26</accession>
<feature type="region of interest" description="Disordered" evidence="1">
    <location>
        <begin position="915"/>
        <end position="959"/>
    </location>
</feature>
<protein>
    <recommendedName>
        <fullName evidence="2">SCD domain-containing protein</fullName>
    </recommendedName>
</protein>
<dbReference type="Proteomes" id="UP000751190">
    <property type="component" value="Unassembled WGS sequence"/>
</dbReference>
<dbReference type="GO" id="GO:0005634">
    <property type="term" value="C:nucleus"/>
    <property type="evidence" value="ECO:0007669"/>
    <property type="project" value="TreeGrafter"/>
</dbReference>
<dbReference type="GO" id="GO:0007062">
    <property type="term" value="P:sister chromatid cohesion"/>
    <property type="evidence" value="ECO:0007669"/>
    <property type="project" value="UniProtKB-ARBA"/>
</dbReference>
<sequence length="1564" mass="159117">MRERKVVVYNEQALLKQSQPETDEAEEHAPAKRARSSHEPAPRARNKAGETRNADGPRSRAPRERVADEAVAEDDEAAFDGVDDQQGNPSELPPGTDNEIYLSLTANGAALSSVVDDWLESFEKAPGEALLELLNFSLAAAGVYLAVTSDDALTLDTPAVLEQLVQAASAEGALIGGKHYPLMRSTPEFRRLRARTADFLELLVAQAMARELLVPPPAADAGGAPREPDGAAAPVRWLLDAFVAMASNAVRARALRHTGTFLAFRLCDGLLRAHAAAGKDEADALAQLDARRGGGGGGGKKKGGAQSGGALSSLEAAVAAKSAARASIGELAASLFDATFPDRYRDTAAPIRQECAASLGGWIASCPSLFLDNVHLKYLGWMLSDRDGAVRAAALDAIGGACATPDRLAHSRVFLTRFSARLVEMTNDVAAPARVAATKLLCALVRVGAPPAGLRALPLAPLVNDEDAHVRAAAVELLLLLDERGGGDADGGGAAGGGGGAAAGKGGGGAAGGAASGTRGGLAGDGDGDGARARLRQLAAQLAALTAPDASGDTLGGADEGDAEPGAARAARIAELFADASKSDRSLLDFDALLDAATSVDDAGGDAAVADARRAGARAGGAGVARSSARADNGPESGAQLALLSMLGATLRHAKAAASAGGRKSVGAVERAAAGLDAAHARLAAELASLVDGSRHDAPSLLAALRLVHAVPVSTFADRGLRAALRSLMRALDAVYAARPEHAVLVACARAWRALCSGGHALQADARLALSQVADRLVAAASELRLAPPARAQPAAGGGARGARKRTGGAGGSAGGGEADAEGERAQLLAGARRCDFESAALTLRRLRVLSVHTRAASDRQLSDLCSALLREQLAAFEGMAEAGHIAMATEGAMAECAISLAHVLRAALLRAAAGGGDDDDGGATPRGTSRGKGAQSGKRASGGAAATPPATSPPPAAGARLLRERDDLIALVLRAATEGACAANETAIEALEIAADLLIALPDGEADGQPTLEPSLAAKLVAAAHAALDEAPTYAAASAHERDGARGAADGWRGGGDGGGGGGGGGARESTEWLEAELRERVVLVAAKLAHRRALPTADAAAVALRALARDADEPCAQVAAKFWALAQLQLGEDETRTVELAALAGSLEHATDRDEPKRLVDALGDAQRTVPIPTGAGEPSTAPRAATHASATVSAEALLASAAVGGSAHTPRGAGAKRAAARAAWAANLVLHATRAALAADAAAADAAARAGADGDDDDENGAAAMAAAERALRARESLLEDICLPLIASLSAPCREHLASRLEDACPTNQSLEQLLAAMRACANQRGKAQAASARRRSGARARELSDDDEENEEEDEEEEDEEGNDEFEAAGSARVGPSSEPLPDAVLDEDEPAASQRPARRRAAPATAADALARGRGGAPAAAAVARRAPRQQSAQPRSRPSRPPMAALRRGRRDSQPADVSDEEDEQDEEGVDEALAGEAEAEADDEPDESGEEGLPLDAARAHQAPHVDGGDGGGEARAARAADVDRAEDSEEEDEAEEEDAPAKRSRFAPKKRRFAR</sequence>
<feature type="compositionally biased region" description="Acidic residues" evidence="1">
    <location>
        <begin position="1349"/>
        <end position="1372"/>
    </location>
</feature>
<evidence type="ECO:0000313" key="3">
    <source>
        <dbReference type="EMBL" id="KAG8469447.1"/>
    </source>
</evidence>
<evidence type="ECO:0000259" key="2">
    <source>
        <dbReference type="PROSITE" id="PS51425"/>
    </source>
</evidence>
<feature type="region of interest" description="Disordered" evidence="1">
    <location>
        <begin position="790"/>
        <end position="819"/>
    </location>
</feature>
<feature type="compositionally biased region" description="Low complexity" evidence="1">
    <location>
        <begin position="1408"/>
        <end position="1453"/>
    </location>
</feature>
<feature type="compositionally biased region" description="Basic residues" evidence="1">
    <location>
        <begin position="1551"/>
        <end position="1564"/>
    </location>
</feature>
<dbReference type="Gene3D" id="1.25.10.10">
    <property type="entry name" value="Leucine-rich Repeat Variant"/>
    <property type="match status" value="1"/>
</dbReference>
<feature type="compositionally biased region" description="Basic and acidic residues" evidence="1">
    <location>
        <begin position="1524"/>
        <end position="1534"/>
    </location>
</feature>
<dbReference type="Pfam" id="PF08514">
    <property type="entry name" value="STAG"/>
    <property type="match status" value="1"/>
</dbReference>